<dbReference type="Proteomes" id="UP000317318">
    <property type="component" value="Chromosome"/>
</dbReference>
<name>A0A517QZE7_9PLAN</name>
<dbReference type="SUPFAM" id="SSF52833">
    <property type="entry name" value="Thioredoxin-like"/>
    <property type="match status" value="1"/>
</dbReference>
<organism evidence="1 2">
    <name type="scientific">Stratiformator vulcanicus</name>
    <dbReference type="NCBI Taxonomy" id="2527980"/>
    <lineage>
        <taxon>Bacteria</taxon>
        <taxon>Pseudomonadati</taxon>
        <taxon>Planctomycetota</taxon>
        <taxon>Planctomycetia</taxon>
        <taxon>Planctomycetales</taxon>
        <taxon>Planctomycetaceae</taxon>
        <taxon>Stratiformator</taxon>
    </lineage>
</organism>
<accession>A0A517QZE7</accession>
<reference evidence="1 2" key="1">
    <citation type="submission" date="2019-02" db="EMBL/GenBank/DDBJ databases">
        <title>Deep-cultivation of Planctomycetes and their phenomic and genomic characterization uncovers novel biology.</title>
        <authorList>
            <person name="Wiegand S."/>
            <person name="Jogler M."/>
            <person name="Boedeker C."/>
            <person name="Pinto D."/>
            <person name="Vollmers J."/>
            <person name="Rivas-Marin E."/>
            <person name="Kohn T."/>
            <person name="Peeters S.H."/>
            <person name="Heuer A."/>
            <person name="Rast P."/>
            <person name="Oberbeckmann S."/>
            <person name="Bunk B."/>
            <person name="Jeske O."/>
            <person name="Meyerdierks A."/>
            <person name="Storesund J.E."/>
            <person name="Kallscheuer N."/>
            <person name="Luecker S."/>
            <person name="Lage O.M."/>
            <person name="Pohl T."/>
            <person name="Merkel B.J."/>
            <person name="Hornburger P."/>
            <person name="Mueller R.-W."/>
            <person name="Bruemmer F."/>
            <person name="Labrenz M."/>
            <person name="Spormann A.M."/>
            <person name="Op den Camp H."/>
            <person name="Overmann J."/>
            <person name="Amann R."/>
            <person name="Jetten M.S.M."/>
            <person name="Mascher T."/>
            <person name="Medema M.H."/>
            <person name="Devos D.P."/>
            <person name="Kaster A.-K."/>
            <person name="Ovreas L."/>
            <person name="Rohde M."/>
            <person name="Galperin M.Y."/>
            <person name="Jogler C."/>
        </authorList>
    </citation>
    <scope>NUCLEOTIDE SEQUENCE [LARGE SCALE GENOMIC DNA]</scope>
    <source>
        <strain evidence="1 2">Pan189</strain>
    </source>
</reference>
<proteinExistence type="predicted"/>
<gene>
    <name evidence="1" type="ORF">Pan189_12840</name>
</gene>
<dbReference type="KEGG" id="svp:Pan189_12840"/>
<evidence type="ECO:0000313" key="2">
    <source>
        <dbReference type="Proteomes" id="UP000317318"/>
    </source>
</evidence>
<keyword evidence="2" id="KW-1185">Reference proteome</keyword>
<dbReference type="Gene3D" id="3.40.30.10">
    <property type="entry name" value="Glutaredoxin"/>
    <property type="match status" value="1"/>
</dbReference>
<dbReference type="AlphaFoldDB" id="A0A517QZE7"/>
<dbReference type="RefSeq" id="WP_310821162.1">
    <property type="nucleotide sequence ID" value="NZ_CP036268.1"/>
</dbReference>
<dbReference type="EMBL" id="CP036268">
    <property type="protein sequence ID" value="QDT36920.1"/>
    <property type="molecule type" value="Genomic_DNA"/>
</dbReference>
<sequence length="132" mass="14777">MPAFTHHIFVCGNQRSPDHRRGCCDPLADQSLRAAFKAEIAKHRLGPDVRANHAGCLEQCEYGPAVIIYPHGIHYGNVTIDDVPRIIAETVIKGRILEDLLIPDDFVNNATADHVRQWAETHDRPADPRHDS</sequence>
<dbReference type="CDD" id="cd02980">
    <property type="entry name" value="TRX_Fd_family"/>
    <property type="match status" value="1"/>
</dbReference>
<dbReference type="InterPro" id="IPR036249">
    <property type="entry name" value="Thioredoxin-like_sf"/>
</dbReference>
<protein>
    <submittedName>
        <fullName evidence="1">Ferredoxin, 2Fe-2S</fullName>
    </submittedName>
</protein>
<evidence type="ECO:0000313" key="1">
    <source>
        <dbReference type="EMBL" id="QDT36920.1"/>
    </source>
</evidence>